<dbReference type="EMBL" id="FR695877">
    <property type="protein sequence ID" value="CBX31675.1"/>
    <property type="molecule type" value="Genomic_DNA"/>
</dbReference>
<evidence type="ECO:0008006" key="3">
    <source>
        <dbReference type="Google" id="ProtNLM"/>
    </source>
</evidence>
<protein>
    <recommendedName>
        <fullName evidence="3">DUF218 domain-containing protein</fullName>
    </recommendedName>
</protein>
<dbReference type="AlphaFoldDB" id="E1YK71"/>
<name>E1YK71_9BACT</name>
<proteinExistence type="predicted"/>
<evidence type="ECO:0000313" key="2">
    <source>
        <dbReference type="EMBL" id="CBX31675.1"/>
    </source>
</evidence>
<keyword evidence="1" id="KW-0472">Membrane</keyword>
<accession>E1YK71</accession>
<feature type="transmembrane region" description="Helical" evidence="1">
    <location>
        <begin position="7"/>
        <end position="27"/>
    </location>
</feature>
<reference evidence="2" key="1">
    <citation type="journal article" date="2011" name="Environ. Microbiol.">
        <title>Genomic insights into the metabolic potential of the polycyclic aromatic hydrocarbon degrading sulfate-reducing Deltaproteobacterium N47.</title>
        <authorList>
            <person name="Bergmann F."/>
            <person name="Selesi D."/>
            <person name="Weinmaier T."/>
            <person name="Tischler P."/>
            <person name="Rattei T."/>
            <person name="Meckenstock R.U."/>
        </authorList>
    </citation>
    <scope>NUCLEOTIDE SEQUENCE</scope>
</reference>
<keyword evidence="1" id="KW-0812">Transmembrane</keyword>
<gene>
    <name evidence="2" type="ORF">N47_E51870</name>
</gene>
<sequence>MKPRKTYMAFIIGLSIVFLVLFFPQILVYTNRPVKSDAIILFAGPDFKNRQQEAYQLLEEGYARFLLIPNNYQVFQMVKTSDKPLLNRSHPAKTDFIGQTKQYASAKPGGMSILVPVPINLQFISGIIKKRSERFEDTHLEILIAREMMKQLHLKSAIFVSSPHHMLRIRIIAVRVFHEILFPAWQGRKSRDGFMLTFVSSRYSDASGNMLSLIRNNRNLKYIYLEYIKIIWFLIYQPFTGCS</sequence>
<organism evidence="2">
    <name type="scientific">uncultured Desulfobacterium sp</name>
    <dbReference type="NCBI Taxonomy" id="201089"/>
    <lineage>
        <taxon>Bacteria</taxon>
        <taxon>Pseudomonadati</taxon>
        <taxon>Thermodesulfobacteriota</taxon>
        <taxon>Desulfobacteria</taxon>
        <taxon>Desulfobacterales</taxon>
        <taxon>Desulfobacteriaceae</taxon>
        <taxon>Desulfobacterium</taxon>
        <taxon>environmental samples</taxon>
    </lineage>
</organism>
<evidence type="ECO:0000256" key="1">
    <source>
        <dbReference type="SAM" id="Phobius"/>
    </source>
</evidence>
<keyword evidence="1" id="KW-1133">Transmembrane helix</keyword>